<dbReference type="InterPro" id="IPR036291">
    <property type="entry name" value="NAD(P)-bd_dom_sf"/>
</dbReference>
<dbReference type="PANTHER" id="PTHR43491:SF2">
    <property type="entry name" value="UDP-N-ACETYL-D-MANNOSAMINE DEHYDROGENASE"/>
    <property type="match status" value="1"/>
</dbReference>
<dbReference type="GO" id="GO:0016628">
    <property type="term" value="F:oxidoreductase activity, acting on the CH-CH group of donors, NAD or NADP as acceptor"/>
    <property type="evidence" value="ECO:0007669"/>
    <property type="project" value="InterPro"/>
</dbReference>
<dbReference type="EMBL" id="NWTM01000001">
    <property type="protein sequence ID" value="RYC43628.1"/>
    <property type="molecule type" value="Genomic_DNA"/>
</dbReference>
<reference evidence="6 7" key="1">
    <citation type="journal article" date="2018" name="Syst. Appl. Microbiol.">
        <title>Pectobacterium zantedeschiae sp. nov. a new species of a soft rot pathogen isolated from Calla lily (Zantedeschia spp.).</title>
        <authorList>
            <person name="Waleron M."/>
            <person name="Misztak A."/>
            <person name="Waleron M."/>
            <person name="Franczuk M."/>
            <person name="Jonca J."/>
            <person name="Wielgomas B."/>
            <person name="Mikicinski A."/>
            <person name="Popovic T."/>
            <person name="Waleron K."/>
        </authorList>
    </citation>
    <scope>NUCLEOTIDE SEQUENCE [LARGE SCALE GENOMIC DNA]</scope>
    <source>
        <strain evidence="6 7">9M</strain>
    </source>
</reference>
<dbReference type="AlphaFoldDB" id="A0A9X8JH53"/>
<evidence type="ECO:0000256" key="3">
    <source>
        <dbReference type="ARBA" id="ARBA00023027"/>
    </source>
</evidence>
<dbReference type="Pfam" id="PF00984">
    <property type="entry name" value="UDPG_MGDP_dh"/>
    <property type="match status" value="1"/>
</dbReference>
<keyword evidence="3" id="KW-0520">NAD</keyword>
<dbReference type="InterPro" id="IPR036220">
    <property type="entry name" value="UDP-Glc/GDP-Man_DH_C_sf"/>
</dbReference>
<evidence type="ECO:0000259" key="5">
    <source>
        <dbReference type="SMART" id="SM00984"/>
    </source>
</evidence>
<proteinExistence type="inferred from homology"/>
<dbReference type="PANTHER" id="PTHR43491">
    <property type="entry name" value="UDP-N-ACETYL-D-MANNOSAMINE DEHYDROGENASE"/>
    <property type="match status" value="1"/>
</dbReference>
<dbReference type="InterPro" id="IPR008927">
    <property type="entry name" value="6-PGluconate_DH-like_C_sf"/>
</dbReference>
<dbReference type="SUPFAM" id="SSF52413">
    <property type="entry name" value="UDP-glucose/GDP-mannose dehydrogenase C-terminal domain"/>
    <property type="match status" value="1"/>
</dbReference>
<comment type="caution">
    <text evidence="6">The sequence shown here is derived from an EMBL/GenBank/DDBJ whole genome shotgun (WGS) entry which is preliminary data.</text>
</comment>
<keyword evidence="7" id="KW-1185">Reference proteome</keyword>
<evidence type="ECO:0000313" key="6">
    <source>
        <dbReference type="EMBL" id="RYC43628.1"/>
    </source>
</evidence>
<dbReference type="SUPFAM" id="SSF51735">
    <property type="entry name" value="NAD(P)-binding Rossmann-fold domains"/>
    <property type="match status" value="1"/>
</dbReference>
<dbReference type="PIRSF" id="PIRSF500136">
    <property type="entry name" value="UDP_ManNAc_DH"/>
    <property type="match status" value="1"/>
</dbReference>
<dbReference type="InterPro" id="IPR028359">
    <property type="entry name" value="UDP_ManNAc/GlcNAc_DH"/>
</dbReference>
<dbReference type="SUPFAM" id="SSF48179">
    <property type="entry name" value="6-phosphogluconate dehydrogenase C-terminal domain-like"/>
    <property type="match status" value="1"/>
</dbReference>
<sequence>MAENRIGSHIVAVIGLGYIGLPVACEFSKYFNVIAYDCNRTRVEQLSNNIDSTGTNSYGCRNEKNIKWTNDEYDIESADFFIVCVPTPVDINNKPDITCLIKATKTVGHYLRKNSIVVYESTVSPGTTEEVCQPLLEEYAQLKSGKDFFIGFSPERLCPGDELHSLVNTDKIVSCAHENGLQKIFMVYNHVYKKGIHKTSSIRSAEAAKILENIQRDVNIALINEVHEVFQKDNIDTYEVIRLASTKWNFGKYFPGLVGGHCISVDPYYFIDYANKSGHPVPLVSVSRRINENKKDIIIEKVNLFIKNNKIMNPKIAIFGVTYKENCTDTRNSKSLLIYQSLVNSGYEVHLNDIKLLNKSKFTTNYDINLTPVENISGCDILIICVAHDEYKRMILSDYKKIINNESLIIDMKNVINESLNLQLSEHKIKLIKG</sequence>
<evidence type="ECO:0000313" key="7">
    <source>
        <dbReference type="Proteomes" id="UP001138460"/>
    </source>
</evidence>
<dbReference type="Pfam" id="PF03720">
    <property type="entry name" value="UDPG_MGDP_dh_C"/>
    <property type="match status" value="1"/>
</dbReference>
<dbReference type="OrthoDB" id="9803238at2"/>
<dbReference type="InterPro" id="IPR017476">
    <property type="entry name" value="UDP-Glc/GDP-Man"/>
</dbReference>
<dbReference type="GO" id="GO:0051287">
    <property type="term" value="F:NAD binding"/>
    <property type="evidence" value="ECO:0007669"/>
    <property type="project" value="InterPro"/>
</dbReference>
<dbReference type="RefSeq" id="WP_129705228.1">
    <property type="nucleotide sequence ID" value="NZ_CP139172.1"/>
</dbReference>
<dbReference type="PIRSF" id="PIRSF000124">
    <property type="entry name" value="UDPglc_GDPman_dh"/>
    <property type="match status" value="1"/>
</dbReference>
<evidence type="ECO:0000256" key="1">
    <source>
        <dbReference type="ARBA" id="ARBA00006601"/>
    </source>
</evidence>
<organism evidence="6 7">
    <name type="scientific">Pectobacterium zantedeschiae</name>
    <dbReference type="NCBI Taxonomy" id="2034769"/>
    <lineage>
        <taxon>Bacteria</taxon>
        <taxon>Pseudomonadati</taxon>
        <taxon>Pseudomonadota</taxon>
        <taxon>Gammaproteobacteria</taxon>
        <taxon>Enterobacterales</taxon>
        <taxon>Pectobacteriaceae</taxon>
        <taxon>Pectobacterium</taxon>
    </lineage>
</organism>
<dbReference type="GO" id="GO:0016616">
    <property type="term" value="F:oxidoreductase activity, acting on the CH-OH group of donors, NAD or NADP as acceptor"/>
    <property type="evidence" value="ECO:0007669"/>
    <property type="project" value="InterPro"/>
</dbReference>
<dbReference type="GO" id="GO:0000271">
    <property type="term" value="P:polysaccharide biosynthetic process"/>
    <property type="evidence" value="ECO:0007669"/>
    <property type="project" value="InterPro"/>
</dbReference>
<gene>
    <name evidence="6" type="ORF">CLR69_00790</name>
</gene>
<accession>A0A9X8JH53</accession>
<feature type="domain" description="UDP-glucose/GDP-mannose dehydrogenase C-terminal" evidence="5">
    <location>
        <begin position="317"/>
        <end position="418"/>
    </location>
</feature>
<comment type="similarity">
    <text evidence="1 4">Belongs to the UDP-glucose/GDP-mannose dehydrogenase family.</text>
</comment>
<keyword evidence="2" id="KW-0560">Oxidoreductase</keyword>
<dbReference type="NCBIfam" id="TIGR03026">
    <property type="entry name" value="NDP-sugDHase"/>
    <property type="match status" value="1"/>
</dbReference>
<name>A0A9X8JH53_9GAMM</name>
<dbReference type="Gene3D" id="3.40.50.720">
    <property type="entry name" value="NAD(P)-binding Rossmann-like Domain"/>
    <property type="match status" value="2"/>
</dbReference>
<dbReference type="InterPro" id="IPR014026">
    <property type="entry name" value="UDP-Glc/GDP-Man_DH_dimer"/>
</dbReference>
<evidence type="ECO:0000256" key="2">
    <source>
        <dbReference type="ARBA" id="ARBA00023002"/>
    </source>
</evidence>
<protein>
    <submittedName>
        <fullName evidence="6">Nucleotide sugar dehydrogenase</fullName>
    </submittedName>
</protein>
<dbReference type="InterPro" id="IPR001732">
    <property type="entry name" value="UDP-Glc/GDP-Man_DH_N"/>
</dbReference>
<dbReference type="Proteomes" id="UP001138460">
    <property type="component" value="Unassembled WGS sequence"/>
</dbReference>
<dbReference type="InterPro" id="IPR014027">
    <property type="entry name" value="UDP-Glc/GDP-Man_DH_C"/>
</dbReference>
<dbReference type="Pfam" id="PF03721">
    <property type="entry name" value="UDPG_MGDP_dh_N"/>
    <property type="match status" value="1"/>
</dbReference>
<dbReference type="SMART" id="SM00984">
    <property type="entry name" value="UDPG_MGDP_dh_C"/>
    <property type="match status" value="1"/>
</dbReference>
<evidence type="ECO:0000256" key="4">
    <source>
        <dbReference type="PIRNR" id="PIRNR000124"/>
    </source>
</evidence>